<keyword evidence="3" id="KW-0812">Transmembrane</keyword>
<keyword evidence="3" id="KW-0472">Membrane</keyword>
<dbReference type="InterPro" id="IPR022227">
    <property type="entry name" value="DUF3754"/>
</dbReference>
<gene>
    <name evidence="5" type="primary">ORF5564</name>
</gene>
<evidence type="ECO:0000313" key="5">
    <source>
        <dbReference type="EMBL" id="CEK48897.1"/>
    </source>
</evidence>
<feature type="compositionally biased region" description="Low complexity" evidence="2">
    <location>
        <begin position="78"/>
        <end position="94"/>
    </location>
</feature>
<reference evidence="5" key="1">
    <citation type="submission" date="2014-12" db="EMBL/GenBank/DDBJ databases">
        <title>Insight into the proteome of Arion vulgaris.</title>
        <authorList>
            <person name="Aradska J."/>
            <person name="Bulat T."/>
            <person name="Smidak R."/>
            <person name="Sarate P."/>
            <person name="Gangsoo J."/>
            <person name="Sialana F."/>
            <person name="Bilban M."/>
            <person name="Lubec G."/>
        </authorList>
    </citation>
    <scope>NUCLEOTIDE SEQUENCE</scope>
    <source>
        <tissue evidence="5">Skin</tissue>
    </source>
</reference>
<dbReference type="EMBL" id="HACG01002032">
    <property type="protein sequence ID" value="CEK48897.1"/>
    <property type="molecule type" value="Transcribed_RNA"/>
</dbReference>
<feature type="compositionally biased region" description="Polar residues" evidence="2">
    <location>
        <begin position="95"/>
        <end position="105"/>
    </location>
</feature>
<dbReference type="PANTHER" id="PTHR16095">
    <property type="entry name" value="TRANSMEMBRANE PROTEIN 143 FAMILY MEMBER"/>
    <property type="match status" value="1"/>
</dbReference>
<accession>A0A0B6XXX1</accession>
<evidence type="ECO:0008006" key="6">
    <source>
        <dbReference type="Google" id="ProtNLM"/>
    </source>
</evidence>
<feature type="transmembrane region" description="Helical" evidence="3">
    <location>
        <begin position="321"/>
        <end position="343"/>
    </location>
</feature>
<evidence type="ECO:0000256" key="2">
    <source>
        <dbReference type="SAM" id="MobiDB-lite"/>
    </source>
</evidence>
<keyword evidence="4" id="KW-0732">Signal</keyword>
<evidence type="ECO:0000256" key="4">
    <source>
        <dbReference type="SAM" id="SignalP"/>
    </source>
</evidence>
<keyword evidence="1" id="KW-0597">Phosphoprotein</keyword>
<keyword evidence="3" id="KW-1133">Transmembrane helix</keyword>
<dbReference type="Pfam" id="PF12576">
    <property type="entry name" value="DUF3754"/>
    <property type="match status" value="1"/>
</dbReference>
<dbReference type="PANTHER" id="PTHR16095:SF11">
    <property type="entry name" value="TRANSMEMBRANE PROTEIN 143"/>
    <property type="match status" value="1"/>
</dbReference>
<feature type="chain" id="PRO_5002110694" description="Transmembrane protein 143" evidence="4">
    <location>
        <begin position="18"/>
        <end position="542"/>
    </location>
</feature>
<evidence type="ECO:0000256" key="1">
    <source>
        <dbReference type="ARBA" id="ARBA00022553"/>
    </source>
</evidence>
<evidence type="ECO:0000256" key="3">
    <source>
        <dbReference type="SAM" id="Phobius"/>
    </source>
</evidence>
<dbReference type="AlphaFoldDB" id="A0A0B6XXX1"/>
<proteinExistence type="predicted"/>
<feature type="signal peptide" evidence="4">
    <location>
        <begin position="1"/>
        <end position="17"/>
    </location>
</feature>
<organism evidence="5">
    <name type="scientific">Arion vulgaris</name>
    <dbReference type="NCBI Taxonomy" id="1028688"/>
    <lineage>
        <taxon>Eukaryota</taxon>
        <taxon>Metazoa</taxon>
        <taxon>Spiralia</taxon>
        <taxon>Lophotrochozoa</taxon>
        <taxon>Mollusca</taxon>
        <taxon>Gastropoda</taxon>
        <taxon>Heterobranchia</taxon>
        <taxon>Euthyneura</taxon>
        <taxon>Panpulmonata</taxon>
        <taxon>Eupulmonata</taxon>
        <taxon>Stylommatophora</taxon>
        <taxon>Helicina</taxon>
        <taxon>Arionoidea</taxon>
        <taxon>Arionidae</taxon>
        <taxon>Arion</taxon>
    </lineage>
</organism>
<name>A0A0B6XXX1_9EUPU</name>
<sequence length="542" mass="61970">MTSMMASSLILIRRTSGTTLCPLIFKSHFTATTGRWKLKPDKYFVKELEPLHYTRTYQANASRFLSISASHKAESSPVTAVSSTSSSLHTTPTANQQDGLGDNTTGDPLFRERYIPVSRQSIIRHFVEEKDFLTEEEKKLVPGFVRSLDTVLVNKYHGILEELKALFDPINPDKDTQKSREWTRKEKLDNEFWLLQKLEDVMIKANFHELPKNKVDHFLKDHEAEGRVQVSVDPSRYDILRFWVLGHDIPQLKMSLSEKIISKVFRRAPAKPKEYFKRVVVALRLKKDSKLMLKAFKEIPVQNLEKLLPDGTIRMRAIDRALLASSAGIACFGVLAKMVTVLASLQVDWTLVLTLVSGTLGFRLWSTYRNRRNAYLLDVSRTLYFKNIANNRGLLTLLVDRAEDESLKEVLLTYVFLLNTPSVRKIQGLFTKSQTGGLTSKELETTVEKWLEKTTSIKIIFDSTEAIKLLQTLGLVVEQDNKYHSLQLDIASRLLPQSPSSVITRRAAEIDTTLGCNKDEYLETDAGYKSEDLKRQRQYGWF</sequence>
<protein>
    <recommendedName>
        <fullName evidence="6">Transmembrane protein 143</fullName>
    </recommendedName>
</protein>
<feature type="transmembrane region" description="Helical" evidence="3">
    <location>
        <begin position="349"/>
        <end position="366"/>
    </location>
</feature>
<feature type="region of interest" description="Disordered" evidence="2">
    <location>
        <begin position="78"/>
        <end position="105"/>
    </location>
</feature>